<evidence type="ECO:0000256" key="7">
    <source>
        <dbReference type="ARBA" id="ARBA00023136"/>
    </source>
</evidence>
<dbReference type="GO" id="GO:0005524">
    <property type="term" value="F:ATP binding"/>
    <property type="evidence" value="ECO:0007669"/>
    <property type="project" value="UniProtKB-UniRule"/>
</dbReference>
<keyword evidence="11" id="KW-1185">Reference proteome</keyword>
<evidence type="ECO:0000256" key="5">
    <source>
        <dbReference type="ARBA" id="ARBA00022840"/>
    </source>
</evidence>
<protein>
    <recommendedName>
        <fullName evidence="8">Energy-coupling factor transporter ATP-binding protein EcfA2</fullName>
        <ecNumber evidence="8">7.-.-.-</ecNumber>
    </recommendedName>
</protein>
<dbReference type="Proteomes" id="UP000184465">
    <property type="component" value="Unassembled WGS sequence"/>
</dbReference>
<gene>
    <name evidence="10" type="ORF">SAMN02745912_03059</name>
</gene>
<dbReference type="GO" id="GO:0043190">
    <property type="term" value="C:ATP-binding cassette (ABC) transporter complex"/>
    <property type="evidence" value="ECO:0007669"/>
    <property type="project" value="TreeGrafter"/>
</dbReference>
<dbReference type="Gene3D" id="3.40.50.300">
    <property type="entry name" value="P-loop containing nucleotide triphosphate hydrolases"/>
    <property type="match status" value="1"/>
</dbReference>
<dbReference type="EC" id="7.-.-.-" evidence="8"/>
<accession>A0A1M6RSW2</accession>
<dbReference type="CDD" id="cd03225">
    <property type="entry name" value="ABC_cobalt_CbiO_domain1"/>
    <property type="match status" value="1"/>
</dbReference>
<keyword evidence="3 8" id="KW-1003">Cell membrane</keyword>
<evidence type="ECO:0000313" key="10">
    <source>
        <dbReference type="EMBL" id="SHK35438.1"/>
    </source>
</evidence>
<dbReference type="FunFam" id="3.40.50.300:FF:000224">
    <property type="entry name" value="Energy-coupling factor transporter ATP-binding protein EcfA"/>
    <property type="match status" value="1"/>
</dbReference>
<dbReference type="InterPro" id="IPR030946">
    <property type="entry name" value="EcfA2"/>
</dbReference>
<dbReference type="PROSITE" id="PS50893">
    <property type="entry name" value="ABC_TRANSPORTER_2"/>
    <property type="match status" value="1"/>
</dbReference>
<comment type="similarity">
    <text evidence="8">Belongs to the ABC transporter superfamily. Energy-coupling factor EcfA family.</text>
</comment>
<name>A0A1M6RSW2_PARC5</name>
<evidence type="ECO:0000256" key="4">
    <source>
        <dbReference type="ARBA" id="ARBA00022741"/>
    </source>
</evidence>
<organism evidence="10 11">
    <name type="scientific">Paramaledivibacter caminithermalis (strain DSM 15212 / CIP 107654 / DViRD3)</name>
    <name type="common">Clostridium caminithermale</name>
    <dbReference type="NCBI Taxonomy" id="1121301"/>
    <lineage>
        <taxon>Bacteria</taxon>
        <taxon>Bacillati</taxon>
        <taxon>Bacillota</taxon>
        <taxon>Clostridia</taxon>
        <taxon>Peptostreptococcales</taxon>
        <taxon>Caminicellaceae</taxon>
        <taxon>Paramaledivibacter</taxon>
    </lineage>
</organism>
<sequence>MSIIVENLTHVYNAKSPFETVALSDINFTIETGEFVGLIGHTGSGKSTLIQHLNGLLKPTTGKIYVNDFNINDKNLKLTEIRKKVGLVFQYPEYQLFEETVYKEVAFGPTNLGLSDWEINNRVKEALNLVGLKFGDIKDRSPFELSGGQRRRIAIAGVIAMKPEVLILDEPTAGLDPRGRDEILNQIKALHSKYKLTVILVSHSMEDIAKLVDKIIVMDKGKIALIGTPREIFSQVEILEQIGLGIPQITQLVRKLRDKGINIREDILTVEEAKKEILDLVREKKNA</sequence>
<keyword evidence="4 8" id="KW-0547">Nucleotide-binding</keyword>
<feature type="domain" description="ABC transporter" evidence="9">
    <location>
        <begin position="3"/>
        <end position="245"/>
    </location>
</feature>
<dbReference type="GO" id="GO:0016887">
    <property type="term" value="F:ATP hydrolysis activity"/>
    <property type="evidence" value="ECO:0007669"/>
    <property type="project" value="InterPro"/>
</dbReference>
<dbReference type="InterPro" id="IPR015856">
    <property type="entry name" value="ABC_transpr_CbiO/EcfA_su"/>
</dbReference>
<keyword evidence="5 8" id="KW-0067">ATP-binding</keyword>
<evidence type="ECO:0000256" key="2">
    <source>
        <dbReference type="ARBA" id="ARBA00022448"/>
    </source>
</evidence>
<dbReference type="InterPro" id="IPR027417">
    <property type="entry name" value="P-loop_NTPase"/>
</dbReference>
<evidence type="ECO:0000259" key="9">
    <source>
        <dbReference type="PROSITE" id="PS50893"/>
    </source>
</evidence>
<evidence type="ECO:0000256" key="6">
    <source>
        <dbReference type="ARBA" id="ARBA00022967"/>
    </source>
</evidence>
<comment type="function">
    <text evidence="8">ATP-binding (A) component of a common energy-coupling factor (ECF) ABC-transporter complex.</text>
</comment>
<comment type="subcellular location">
    <subcellularLocation>
        <location evidence="1 8">Cell membrane</location>
        <topology evidence="1 8">Peripheral membrane protein</topology>
    </subcellularLocation>
</comment>
<dbReference type="NCBIfam" id="NF010158">
    <property type="entry name" value="PRK13637.1"/>
    <property type="match status" value="1"/>
</dbReference>
<proteinExistence type="inferred from homology"/>
<keyword evidence="2 8" id="KW-0813">Transport</keyword>
<dbReference type="NCBIfam" id="TIGR04521">
    <property type="entry name" value="ECF_ATPase_2"/>
    <property type="match status" value="1"/>
</dbReference>
<dbReference type="STRING" id="1121301.SAMN02745912_03059"/>
<dbReference type="InterPro" id="IPR050095">
    <property type="entry name" value="ECF_ABC_transporter_ATP-bd"/>
</dbReference>
<keyword evidence="6" id="KW-1278">Translocase</keyword>
<evidence type="ECO:0000313" key="11">
    <source>
        <dbReference type="Proteomes" id="UP000184465"/>
    </source>
</evidence>
<dbReference type="EMBL" id="FRAG01000050">
    <property type="protein sequence ID" value="SHK35438.1"/>
    <property type="molecule type" value="Genomic_DNA"/>
</dbReference>
<evidence type="ECO:0000256" key="8">
    <source>
        <dbReference type="RuleBase" id="RU365104"/>
    </source>
</evidence>
<keyword evidence="7 8" id="KW-0472">Membrane</keyword>
<dbReference type="InterPro" id="IPR003439">
    <property type="entry name" value="ABC_transporter-like_ATP-bd"/>
</dbReference>
<dbReference type="OrthoDB" id="9784332at2"/>
<dbReference type="SUPFAM" id="SSF52540">
    <property type="entry name" value="P-loop containing nucleoside triphosphate hydrolases"/>
    <property type="match status" value="1"/>
</dbReference>
<dbReference type="Pfam" id="PF00005">
    <property type="entry name" value="ABC_tran"/>
    <property type="match status" value="1"/>
</dbReference>
<dbReference type="InterPro" id="IPR017871">
    <property type="entry name" value="ABC_transporter-like_CS"/>
</dbReference>
<dbReference type="PROSITE" id="PS00211">
    <property type="entry name" value="ABC_TRANSPORTER_1"/>
    <property type="match status" value="1"/>
</dbReference>
<dbReference type="GO" id="GO:0042626">
    <property type="term" value="F:ATPase-coupled transmembrane transporter activity"/>
    <property type="evidence" value="ECO:0007669"/>
    <property type="project" value="TreeGrafter"/>
</dbReference>
<reference evidence="10 11" key="1">
    <citation type="submission" date="2016-11" db="EMBL/GenBank/DDBJ databases">
        <authorList>
            <person name="Jaros S."/>
            <person name="Januszkiewicz K."/>
            <person name="Wedrychowicz H."/>
        </authorList>
    </citation>
    <scope>NUCLEOTIDE SEQUENCE [LARGE SCALE GENOMIC DNA]</scope>
    <source>
        <strain evidence="10 11">DSM 15212</strain>
    </source>
</reference>
<dbReference type="InterPro" id="IPR003593">
    <property type="entry name" value="AAA+_ATPase"/>
</dbReference>
<dbReference type="PANTHER" id="PTHR43553">
    <property type="entry name" value="HEAVY METAL TRANSPORTER"/>
    <property type="match status" value="1"/>
</dbReference>
<comment type="subunit">
    <text evidence="8">Forms a stable energy-coupling factor (ECF) transporter complex composed of 2 membrane-embedded substrate-binding proteins (S component), 2 ATP-binding proteins (A component) and 2 transmembrane proteins (T component).</text>
</comment>
<evidence type="ECO:0000256" key="3">
    <source>
        <dbReference type="ARBA" id="ARBA00022475"/>
    </source>
</evidence>
<dbReference type="SMART" id="SM00382">
    <property type="entry name" value="AAA"/>
    <property type="match status" value="1"/>
</dbReference>
<dbReference type="PANTHER" id="PTHR43553:SF27">
    <property type="entry name" value="ENERGY-COUPLING FACTOR TRANSPORTER ATP-BINDING PROTEIN ECFA2"/>
    <property type="match status" value="1"/>
</dbReference>
<evidence type="ECO:0000256" key="1">
    <source>
        <dbReference type="ARBA" id="ARBA00004202"/>
    </source>
</evidence>
<dbReference type="RefSeq" id="WP_073151955.1">
    <property type="nucleotide sequence ID" value="NZ_FRAG01000050.1"/>
</dbReference>
<dbReference type="AlphaFoldDB" id="A0A1M6RSW2"/>